<feature type="region of interest" description="Disordered" evidence="1">
    <location>
        <begin position="224"/>
        <end position="255"/>
    </location>
</feature>
<comment type="caution">
    <text evidence="2">The sequence shown here is derived from an EMBL/GenBank/DDBJ whole genome shotgun (WGS) entry which is preliminary data.</text>
</comment>
<name>A0ABD3V2P6_SINWO</name>
<reference evidence="2 3" key="1">
    <citation type="submission" date="2024-11" db="EMBL/GenBank/DDBJ databases">
        <title>Chromosome-level genome assembly of the freshwater bivalve Anodonta woodiana.</title>
        <authorList>
            <person name="Chen X."/>
        </authorList>
    </citation>
    <scope>NUCLEOTIDE SEQUENCE [LARGE SCALE GENOMIC DNA]</scope>
    <source>
        <strain evidence="2">MN2024</strain>
        <tissue evidence="2">Gills</tissue>
    </source>
</reference>
<dbReference type="AlphaFoldDB" id="A0ABD3V2P6"/>
<evidence type="ECO:0000256" key="1">
    <source>
        <dbReference type="SAM" id="MobiDB-lite"/>
    </source>
</evidence>
<evidence type="ECO:0000313" key="3">
    <source>
        <dbReference type="Proteomes" id="UP001634394"/>
    </source>
</evidence>
<protein>
    <submittedName>
        <fullName evidence="2">Uncharacterized protein</fullName>
    </submittedName>
</protein>
<proteinExistence type="predicted"/>
<sequence>MQDELKKYTELNKKIAAAIEKRQKHLAVQAAKIIELKEENNNINEFFKTWKQKQNEYATLVKSVKENEEVIKQQQDKLKKAQIVITENKKLIEQRIKEDEEIQITLASDNHELEQQLNEVYEIKKNMVPHIYNFDFDFDKLINPTPANSAPNSPTLTNYKVIQSMAQPLTIDTTIANSAFDKLQSNSINEVKPIINNSTPNNSVPNSPALDKLQSNSIKVVKSSTTATTNSVPNSPAVVKSTNSTPVNSAPNSPAVINKHLQVDKHNTRSVTA</sequence>
<dbReference type="EMBL" id="JBJQND010000014">
    <property type="protein sequence ID" value="KAL3855936.1"/>
    <property type="molecule type" value="Genomic_DNA"/>
</dbReference>
<gene>
    <name evidence="2" type="ORF">ACJMK2_015133</name>
</gene>
<feature type="non-terminal residue" evidence="2">
    <location>
        <position position="273"/>
    </location>
</feature>
<keyword evidence="3" id="KW-1185">Reference proteome</keyword>
<dbReference type="Proteomes" id="UP001634394">
    <property type="component" value="Unassembled WGS sequence"/>
</dbReference>
<organism evidence="2 3">
    <name type="scientific">Sinanodonta woodiana</name>
    <name type="common">Chinese pond mussel</name>
    <name type="synonym">Anodonta woodiana</name>
    <dbReference type="NCBI Taxonomy" id="1069815"/>
    <lineage>
        <taxon>Eukaryota</taxon>
        <taxon>Metazoa</taxon>
        <taxon>Spiralia</taxon>
        <taxon>Lophotrochozoa</taxon>
        <taxon>Mollusca</taxon>
        <taxon>Bivalvia</taxon>
        <taxon>Autobranchia</taxon>
        <taxon>Heteroconchia</taxon>
        <taxon>Palaeoheterodonta</taxon>
        <taxon>Unionida</taxon>
        <taxon>Unionoidea</taxon>
        <taxon>Unionidae</taxon>
        <taxon>Unioninae</taxon>
        <taxon>Sinanodonta</taxon>
    </lineage>
</organism>
<accession>A0ABD3V2P6</accession>
<evidence type="ECO:0000313" key="2">
    <source>
        <dbReference type="EMBL" id="KAL3855936.1"/>
    </source>
</evidence>
<feature type="compositionally biased region" description="Polar residues" evidence="1">
    <location>
        <begin position="224"/>
        <end position="252"/>
    </location>
</feature>